<dbReference type="Gene3D" id="1.10.30.10">
    <property type="entry name" value="High mobility group box domain"/>
    <property type="match status" value="2"/>
</dbReference>
<organism evidence="5 6">
    <name type="scientific">Mizuhopecten yessoensis</name>
    <name type="common">Japanese scallop</name>
    <name type="synonym">Patinopecten yessoensis</name>
    <dbReference type="NCBI Taxonomy" id="6573"/>
    <lineage>
        <taxon>Eukaryota</taxon>
        <taxon>Metazoa</taxon>
        <taxon>Spiralia</taxon>
        <taxon>Lophotrochozoa</taxon>
        <taxon>Mollusca</taxon>
        <taxon>Bivalvia</taxon>
        <taxon>Autobranchia</taxon>
        <taxon>Pteriomorphia</taxon>
        <taxon>Pectinida</taxon>
        <taxon>Pectinoidea</taxon>
        <taxon>Pectinidae</taxon>
        <taxon>Mizuhopecten</taxon>
    </lineage>
</organism>
<evidence type="ECO:0000256" key="2">
    <source>
        <dbReference type="PROSITE-ProRule" id="PRU00267"/>
    </source>
</evidence>
<dbReference type="EMBL" id="NEDP02076741">
    <property type="protein sequence ID" value="OWF35109.1"/>
    <property type="molecule type" value="Genomic_DNA"/>
</dbReference>
<feature type="region of interest" description="Disordered" evidence="3">
    <location>
        <begin position="1"/>
        <end position="24"/>
    </location>
</feature>
<gene>
    <name evidence="5" type="ORF">KP79_PYT10944</name>
</gene>
<evidence type="ECO:0000313" key="5">
    <source>
        <dbReference type="EMBL" id="OWF35109.1"/>
    </source>
</evidence>
<dbReference type="PRINTS" id="PR00886">
    <property type="entry name" value="HIGHMOBLTY12"/>
</dbReference>
<dbReference type="SMART" id="SM00398">
    <property type="entry name" value="HMG"/>
    <property type="match status" value="2"/>
</dbReference>
<evidence type="ECO:0000313" key="6">
    <source>
        <dbReference type="Proteomes" id="UP000242188"/>
    </source>
</evidence>
<dbReference type="GO" id="GO:0005634">
    <property type="term" value="C:nucleus"/>
    <property type="evidence" value="ECO:0007669"/>
    <property type="project" value="UniProtKB-UniRule"/>
</dbReference>
<dbReference type="PANTHER" id="PTHR48112">
    <property type="entry name" value="HIGH MOBILITY GROUP PROTEIN DSP1"/>
    <property type="match status" value="1"/>
</dbReference>
<dbReference type="OrthoDB" id="1919336at2759"/>
<comment type="caution">
    <text evidence="5">The sequence shown here is derived from an EMBL/GenBank/DDBJ whole genome shotgun (WGS) entry which is preliminary data.</text>
</comment>
<dbReference type="Proteomes" id="UP000242188">
    <property type="component" value="Unassembled WGS sequence"/>
</dbReference>
<dbReference type="InterPro" id="IPR050342">
    <property type="entry name" value="HMGB"/>
</dbReference>
<feature type="domain" description="HMG box" evidence="4">
    <location>
        <begin position="100"/>
        <end position="166"/>
    </location>
</feature>
<keyword evidence="2" id="KW-0539">Nucleus</keyword>
<name>A0A210PF49_MIZYE</name>
<feature type="DNA-binding region" description="HMG box" evidence="2">
    <location>
        <begin position="22"/>
        <end position="91"/>
    </location>
</feature>
<sequence length="215" mass="24631">MGRPSADSPTKRKRKPKDANRPKRSTSSYFFFLAHCRAEAKVTGKNISKIAEFTKEASAQWRSMTPADKKEFDERAAKDKARYDAEMAVFKGKVIDPTKPKRPQTAYFLFLGDYRKKMKNTDIGHKDVIRQAGAEWRQLTDRDKKPYEEQSQVLQKKYDEELKKWREGGATGGASVAKARPPPVPANNGMDDDDEDDDEEDDDDEEEDDDEDDDE</sequence>
<dbReference type="PROSITE" id="PS50118">
    <property type="entry name" value="HMG_BOX_2"/>
    <property type="match status" value="2"/>
</dbReference>
<proteinExistence type="predicted"/>
<feature type="domain" description="HMG box" evidence="4">
    <location>
        <begin position="22"/>
        <end position="91"/>
    </location>
</feature>
<feature type="region of interest" description="Disordered" evidence="3">
    <location>
        <begin position="164"/>
        <end position="215"/>
    </location>
</feature>
<dbReference type="Pfam" id="PF00505">
    <property type="entry name" value="HMG_box"/>
    <property type="match status" value="1"/>
</dbReference>
<dbReference type="SUPFAM" id="SSF47095">
    <property type="entry name" value="HMG-box"/>
    <property type="match status" value="2"/>
</dbReference>
<accession>A0A210PF49</accession>
<protein>
    <submittedName>
        <fullName evidence="5">High mobility group protein B3</fullName>
    </submittedName>
</protein>
<dbReference type="GO" id="GO:0006357">
    <property type="term" value="P:regulation of transcription by RNA polymerase II"/>
    <property type="evidence" value="ECO:0007669"/>
    <property type="project" value="TreeGrafter"/>
</dbReference>
<dbReference type="InterPro" id="IPR009071">
    <property type="entry name" value="HMG_box_dom"/>
</dbReference>
<dbReference type="Pfam" id="PF09011">
    <property type="entry name" value="HMG_box_2"/>
    <property type="match status" value="1"/>
</dbReference>
<dbReference type="STRING" id="6573.A0A210PF49"/>
<evidence type="ECO:0000256" key="3">
    <source>
        <dbReference type="SAM" id="MobiDB-lite"/>
    </source>
</evidence>
<feature type="compositionally biased region" description="Acidic residues" evidence="3">
    <location>
        <begin position="190"/>
        <end position="215"/>
    </location>
</feature>
<feature type="DNA-binding region" description="HMG box" evidence="2">
    <location>
        <begin position="100"/>
        <end position="166"/>
    </location>
</feature>
<dbReference type="AlphaFoldDB" id="A0A210PF49"/>
<reference evidence="5 6" key="1">
    <citation type="journal article" date="2017" name="Nat. Ecol. Evol.">
        <title>Scallop genome provides insights into evolution of bilaterian karyotype and development.</title>
        <authorList>
            <person name="Wang S."/>
            <person name="Zhang J."/>
            <person name="Jiao W."/>
            <person name="Li J."/>
            <person name="Xun X."/>
            <person name="Sun Y."/>
            <person name="Guo X."/>
            <person name="Huan P."/>
            <person name="Dong B."/>
            <person name="Zhang L."/>
            <person name="Hu X."/>
            <person name="Sun X."/>
            <person name="Wang J."/>
            <person name="Zhao C."/>
            <person name="Wang Y."/>
            <person name="Wang D."/>
            <person name="Huang X."/>
            <person name="Wang R."/>
            <person name="Lv J."/>
            <person name="Li Y."/>
            <person name="Zhang Z."/>
            <person name="Liu B."/>
            <person name="Lu W."/>
            <person name="Hui Y."/>
            <person name="Liang J."/>
            <person name="Zhou Z."/>
            <person name="Hou R."/>
            <person name="Li X."/>
            <person name="Liu Y."/>
            <person name="Li H."/>
            <person name="Ning X."/>
            <person name="Lin Y."/>
            <person name="Zhao L."/>
            <person name="Xing Q."/>
            <person name="Dou J."/>
            <person name="Li Y."/>
            <person name="Mao J."/>
            <person name="Guo H."/>
            <person name="Dou H."/>
            <person name="Li T."/>
            <person name="Mu C."/>
            <person name="Jiang W."/>
            <person name="Fu Q."/>
            <person name="Fu X."/>
            <person name="Miao Y."/>
            <person name="Liu J."/>
            <person name="Yu Q."/>
            <person name="Li R."/>
            <person name="Liao H."/>
            <person name="Li X."/>
            <person name="Kong Y."/>
            <person name="Jiang Z."/>
            <person name="Chourrout D."/>
            <person name="Li R."/>
            <person name="Bao Z."/>
        </authorList>
    </citation>
    <scope>NUCLEOTIDE SEQUENCE [LARGE SCALE GENOMIC DNA]</scope>
    <source>
        <strain evidence="5 6">PY_sf001</strain>
    </source>
</reference>
<evidence type="ECO:0000259" key="4">
    <source>
        <dbReference type="PROSITE" id="PS50118"/>
    </source>
</evidence>
<dbReference type="PANTHER" id="PTHR48112:SF22">
    <property type="entry name" value="MITOCHONDRIAL TRANSCRIPTION FACTOR A, ISOFORM B"/>
    <property type="match status" value="1"/>
</dbReference>
<evidence type="ECO:0000256" key="1">
    <source>
        <dbReference type="ARBA" id="ARBA00023125"/>
    </source>
</evidence>
<dbReference type="GO" id="GO:0003677">
    <property type="term" value="F:DNA binding"/>
    <property type="evidence" value="ECO:0007669"/>
    <property type="project" value="UniProtKB-UniRule"/>
</dbReference>
<keyword evidence="6" id="KW-1185">Reference proteome</keyword>
<dbReference type="InterPro" id="IPR036910">
    <property type="entry name" value="HMG_box_dom_sf"/>
</dbReference>
<keyword evidence="1 2" id="KW-0238">DNA-binding</keyword>